<gene>
    <name evidence="5" type="ORF">E5672_18835</name>
</gene>
<name>A0A4U0ZAM8_9ALTE</name>
<dbReference type="Pfam" id="PF12833">
    <property type="entry name" value="HTH_18"/>
    <property type="match status" value="1"/>
</dbReference>
<dbReference type="InterPro" id="IPR018060">
    <property type="entry name" value="HTH_AraC"/>
</dbReference>
<comment type="caution">
    <text evidence="5">The sequence shown here is derived from an EMBL/GenBank/DDBJ whole genome shotgun (WGS) entry which is preliminary data.</text>
</comment>
<evidence type="ECO:0000256" key="2">
    <source>
        <dbReference type="ARBA" id="ARBA00023125"/>
    </source>
</evidence>
<dbReference type="RefSeq" id="WP_136783734.1">
    <property type="nucleotide sequence ID" value="NZ_SWCO01000012.1"/>
</dbReference>
<dbReference type="InterPro" id="IPR032687">
    <property type="entry name" value="AraC-type_N"/>
</dbReference>
<evidence type="ECO:0000256" key="3">
    <source>
        <dbReference type="ARBA" id="ARBA00023163"/>
    </source>
</evidence>
<dbReference type="SUPFAM" id="SSF46689">
    <property type="entry name" value="Homeodomain-like"/>
    <property type="match status" value="1"/>
</dbReference>
<dbReference type="SMART" id="SM00342">
    <property type="entry name" value="HTH_ARAC"/>
    <property type="match status" value="1"/>
</dbReference>
<dbReference type="GO" id="GO:0003700">
    <property type="term" value="F:DNA-binding transcription factor activity"/>
    <property type="evidence" value="ECO:0007669"/>
    <property type="project" value="InterPro"/>
</dbReference>
<reference evidence="5 6" key="1">
    <citation type="submission" date="2019-04" db="EMBL/GenBank/DDBJ databases">
        <title>Alteromonas portus sp. nov., an alginate lyase-excreting marine bacterium.</title>
        <authorList>
            <person name="Huang H."/>
            <person name="Mo K."/>
            <person name="Bao S."/>
        </authorList>
    </citation>
    <scope>NUCLEOTIDE SEQUENCE [LARGE SCALE GENOMIC DNA]</scope>
    <source>
        <strain evidence="5 6">HB161718</strain>
    </source>
</reference>
<dbReference type="InterPro" id="IPR009057">
    <property type="entry name" value="Homeodomain-like_sf"/>
</dbReference>
<dbReference type="EMBL" id="SWCO01000012">
    <property type="protein sequence ID" value="TKB00725.1"/>
    <property type="molecule type" value="Genomic_DNA"/>
</dbReference>
<protein>
    <submittedName>
        <fullName evidence="5">AraC family transcriptional regulator</fullName>
    </submittedName>
</protein>
<dbReference type="GO" id="GO:0000976">
    <property type="term" value="F:transcription cis-regulatory region binding"/>
    <property type="evidence" value="ECO:0007669"/>
    <property type="project" value="TreeGrafter"/>
</dbReference>
<dbReference type="Pfam" id="PF12625">
    <property type="entry name" value="Arabinose_bd"/>
    <property type="match status" value="1"/>
</dbReference>
<dbReference type="GO" id="GO:0005829">
    <property type="term" value="C:cytosol"/>
    <property type="evidence" value="ECO:0007669"/>
    <property type="project" value="TreeGrafter"/>
</dbReference>
<feature type="domain" description="HTH araC/xylS-type" evidence="4">
    <location>
        <begin position="231"/>
        <end position="329"/>
    </location>
</feature>
<keyword evidence="6" id="KW-1185">Reference proteome</keyword>
<keyword evidence="3" id="KW-0804">Transcription</keyword>
<keyword evidence="1" id="KW-0805">Transcription regulation</keyword>
<evidence type="ECO:0000259" key="4">
    <source>
        <dbReference type="PROSITE" id="PS01124"/>
    </source>
</evidence>
<proteinExistence type="predicted"/>
<dbReference type="Proteomes" id="UP000305471">
    <property type="component" value="Unassembled WGS sequence"/>
</dbReference>
<dbReference type="PANTHER" id="PTHR47894:SF4">
    <property type="entry name" value="HTH-TYPE TRANSCRIPTIONAL REGULATOR GADX"/>
    <property type="match status" value="1"/>
</dbReference>
<evidence type="ECO:0000313" key="6">
    <source>
        <dbReference type="Proteomes" id="UP000305471"/>
    </source>
</evidence>
<dbReference type="Gene3D" id="1.10.10.60">
    <property type="entry name" value="Homeodomain-like"/>
    <property type="match status" value="1"/>
</dbReference>
<dbReference type="PANTHER" id="PTHR47894">
    <property type="entry name" value="HTH-TYPE TRANSCRIPTIONAL REGULATOR GADX"/>
    <property type="match status" value="1"/>
</dbReference>
<evidence type="ECO:0000313" key="5">
    <source>
        <dbReference type="EMBL" id="TKB00725.1"/>
    </source>
</evidence>
<accession>A0A4U0ZAM8</accession>
<dbReference type="OrthoDB" id="9814125at2"/>
<keyword evidence="2" id="KW-0238">DNA-binding</keyword>
<dbReference type="PROSITE" id="PS01124">
    <property type="entry name" value="HTH_ARAC_FAMILY_2"/>
    <property type="match status" value="1"/>
</dbReference>
<dbReference type="AlphaFoldDB" id="A0A4U0ZAM8"/>
<sequence>MPYAPSIGLSGIDYLIREYGQDSDNLLIEVGIDPEVLVRAESQIDGQLFIDAIEKLARKLNQRYLGIQLAKIQGATVLGPLWFLLRNSATVQESIDSLLLNYPSHTDISYFSTQLHSRGLILTYDINPQIGGNHTQAIDLGLAIWCLSYRRYIDPKWQPKAIYLRTTQPYDSNAYHEIFGESIYFDQEINGIVISDDELKIPIKQASPLRKQYYKRQRQQYVDLNPRSTIVQVEHVIHANLTSHCCNLNFVALCLGLKPRTLQLHLQKQGVKFSELLNKAKLALAIKYLTHSNLSATEISQRLHFNDSATFTRFIKRHSGKTPKQHRLKCVR</sequence>
<evidence type="ECO:0000256" key="1">
    <source>
        <dbReference type="ARBA" id="ARBA00023015"/>
    </source>
</evidence>
<organism evidence="5 6">
    <name type="scientific">Alteromonas portus</name>
    <dbReference type="NCBI Taxonomy" id="2565549"/>
    <lineage>
        <taxon>Bacteria</taxon>
        <taxon>Pseudomonadati</taxon>
        <taxon>Pseudomonadota</taxon>
        <taxon>Gammaproteobacteria</taxon>
        <taxon>Alteromonadales</taxon>
        <taxon>Alteromonadaceae</taxon>
        <taxon>Alteromonas/Salinimonas group</taxon>
        <taxon>Alteromonas</taxon>
    </lineage>
</organism>